<organism evidence="2 3">
    <name type="scientific">Colletotrichum orchidophilum</name>
    <dbReference type="NCBI Taxonomy" id="1209926"/>
    <lineage>
        <taxon>Eukaryota</taxon>
        <taxon>Fungi</taxon>
        <taxon>Dikarya</taxon>
        <taxon>Ascomycota</taxon>
        <taxon>Pezizomycotina</taxon>
        <taxon>Sordariomycetes</taxon>
        <taxon>Hypocreomycetidae</taxon>
        <taxon>Glomerellales</taxon>
        <taxon>Glomerellaceae</taxon>
        <taxon>Colletotrichum</taxon>
    </lineage>
</organism>
<accession>A0A1G4AV80</accession>
<dbReference type="AlphaFoldDB" id="A0A1G4AV80"/>
<evidence type="ECO:0000256" key="1">
    <source>
        <dbReference type="SAM" id="MobiDB-lite"/>
    </source>
</evidence>
<dbReference type="GeneID" id="34564861"/>
<comment type="caution">
    <text evidence="2">The sequence shown here is derived from an EMBL/GenBank/DDBJ whole genome shotgun (WGS) entry which is preliminary data.</text>
</comment>
<dbReference type="RefSeq" id="XP_022470174.1">
    <property type="nucleotide sequence ID" value="XM_022623351.1"/>
</dbReference>
<proteinExistence type="predicted"/>
<name>A0A1G4AV80_9PEZI</name>
<dbReference type="Proteomes" id="UP000176998">
    <property type="component" value="Unassembled WGS sequence"/>
</dbReference>
<feature type="region of interest" description="Disordered" evidence="1">
    <location>
        <begin position="56"/>
        <end position="75"/>
    </location>
</feature>
<keyword evidence="3" id="KW-1185">Reference proteome</keyword>
<feature type="compositionally biased region" description="Polar residues" evidence="1">
    <location>
        <begin position="56"/>
        <end position="67"/>
    </location>
</feature>
<protein>
    <submittedName>
        <fullName evidence="2">Uncharacterized protein</fullName>
    </submittedName>
</protein>
<dbReference type="EMBL" id="MJBS01000131">
    <property type="protein sequence ID" value="OHE93006.1"/>
    <property type="molecule type" value="Genomic_DNA"/>
</dbReference>
<evidence type="ECO:0000313" key="3">
    <source>
        <dbReference type="Proteomes" id="UP000176998"/>
    </source>
</evidence>
<evidence type="ECO:0000313" key="2">
    <source>
        <dbReference type="EMBL" id="OHE93006.1"/>
    </source>
</evidence>
<sequence>MHIRICIACPWESTATCITAQSNQLPPGFFQDIVHPVAAAHSNRLPRVAHASSVRSQHCDSSTTPNSEMPCVDDSSQQPPGHLFGSAVARGRAWNHSNPKAGSSLIIAGTINKIFPHITSRRACMCAPCIMLHLLLAPVAGES</sequence>
<reference evidence="2 3" key="1">
    <citation type="submission" date="2016-09" db="EMBL/GenBank/DDBJ databases">
        <authorList>
            <person name="Capua I."/>
            <person name="De Benedictis P."/>
            <person name="Joannis T."/>
            <person name="Lombin L.H."/>
            <person name="Cattoli G."/>
        </authorList>
    </citation>
    <scope>NUCLEOTIDE SEQUENCE [LARGE SCALE GENOMIC DNA]</scope>
    <source>
        <strain evidence="2 3">IMI 309357</strain>
    </source>
</reference>
<gene>
    <name evidence="2" type="ORF">CORC01_11729</name>
</gene>